<dbReference type="Pfam" id="PF01245">
    <property type="entry name" value="Ribosomal_L19"/>
    <property type="match status" value="1"/>
</dbReference>
<keyword evidence="2 4" id="KW-0689">Ribosomal protein</keyword>
<reference evidence="4 5" key="1">
    <citation type="journal article" date="2012" name="Eukaryot. Cell">
        <title>Draft genome sequence of CBS 2479, the standard type strain of Trichosporon asahii.</title>
        <authorList>
            <person name="Yang R.Y."/>
            <person name="Li H.T."/>
            <person name="Zhu H."/>
            <person name="Zhou G.P."/>
            <person name="Wang M."/>
            <person name="Wang L."/>
        </authorList>
    </citation>
    <scope>NUCLEOTIDE SEQUENCE [LARGE SCALE GENOMIC DNA]</scope>
    <source>
        <strain evidence="5">ATCC 90039 / CBS 2479 / JCM 2466 / KCTC 7840 / NCYC 2677 / UAMH 7654</strain>
    </source>
</reference>
<dbReference type="Proteomes" id="UP000002748">
    <property type="component" value="Unassembled WGS sequence"/>
</dbReference>
<evidence type="ECO:0000256" key="1">
    <source>
        <dbReference type="ARBA" id="ARBA00005781"/>
    </source>
</evidence>
<dbReference type="Gene3D" id="2.30.30.790">
    <property type="match status" value="1"/>
</dbReference>
<evidence type="ECO:0000313" key="5">
    <source>
        <dbReference type="Proteomes" id="UP000002748"/>
    </source>
</evidence>
<dbReference type="EMBL" id="ALBS01000263">
    <property type="protein sequence ID" value="EJT47083.1"/>
    <property type="molecule type" value="Genomic_DNA"/>
</dbReference>
<dbReference type="OrthoDB" id="4726at2759"/>
<organism evidence="4 5">
    <name type="scientific">Trichosporon asahii var. asahii (strain ATCC 90039 / CBS 2479 / JCM 2466 / KCTC 7840 / NBRC 103889/ NCYC 2677 / UAMH 7654)</name>
    <name type="common">Yeast</name>
    <dbReference type="NCBI Taxonomy" id="1186058"/>
    <lineage>
        <taxon>Eukaryota</taxon>
        <taxon>Fungi</taxon>
        <taxon>Dikarya</taxon>
        <taxon>Basidiomycota</taxon>
        <taxon>Agaricomycotina</taxon>
        <taxon>Tremellomycetes</taxon>
        <taxon>Trichosporonales</taxon>
        <taxon>Trichosporonaceae</taxon>
        <taxon>Trichosporon</taxon>
    </lineage>
</organism>
<protein>
    <submittedName>
        <fullName evidence="4">50s ribosomal protein l19</fullName>
    </submittedName>
</protein>
<name>J5QFI1_TRIAS</name>
<dbReference type="GO" id="GO:0003735">
    <property type="term" value="F:structural constituent of ribosome"/>
    <property type="evidence" value="ECO:0007669"/>
    <property type="project" value="InterPro"/>
</dbReference>
<evidence type="ECO:0000256" key="3">
    <source>
        <dbReference type="ARBA" id="ARBA00023274"/>
    </source>
</evidence>
<proteinExistence type="inferred from homology"/>
<dbReference type="InterPro" id="IPR001857">
    <property type="entry name" value="Ribosomal_bL19"/>
</dbReference>
<dbReference type="GeneID" id="25987670"/>
<dbReference type="InterPro" id="IPR008991">
    <property type="entry name" value="Translation_prot_SH3-like_sf"/>
</dbReference>
<dbReference type="PANTHER" id="PTHR15680">
    <property type="entry name" value="RIBOSOMAL PROTEIN L19"/>
    <property type="match status" value="1"/>
</dbReference>
<sequence length="210" mass="23182">MLRRAVDMLRALPAGPSRGFASSARASEGYPFNAGVVVKPPTPIPTPSLLKPKNGWSVVEHVNKTLREQYDQRGLLDLFARRGPQRLKTGSVLSVTTWTGPEKKNSTLFSGVLMAVRRRGVDTSFTLRNVVQQTGAEMSFKVCSPLLKEIKIIRRAEGRKKDTIRDLRRARVNYLRDRPDIMHQIAAALKSHAAQEGGGKAAKGKGKGRK</sequence>
<dbReference type="RefSeq" id="XP_014178009.1">
    <property type="nucleotide sequence ID" value="XM_014322534.1"/>
</dbReference>
<dbReference type="GO" id="GO:0005762">
    <property type="term" value="C:mitochondrial large ribosomal subunit"/>
    <property type="evidence" value="ECO:0007669"/>
    <property type="project" value="TreeGrafter"/>
</dbReference>
<accession>J5QFI1</accession>
<evidence type="ECO:0000256" key="2">
    <source>
        <dbReference type="ARBA" id="ARBA00022980"/>
    </source>
</evidence>
<comment type="caution">
    <text evidence="4">The sequence shown here is derived from an EMBL/GenBank/DDBJ whole genome shotgun (WGS) entry which is preliminary data.</text>
</comment>
<dbReference type="InterPro" id="IPR038657">
    <property type="entry name" value="Ribosomal_bL19_sf"/>
</dbReference>
<dbReference type="PRINTS" id="PR00061">
    <property type="entry name" value="RIBOSOMALL19"/>
</dbReference>
<dbReference type="AlphaFoldDB" id="J5QFI1"/>
<evidence type="ECO:0000313" key="4">
    <source>
        <dbReference type="EMBL" id="EJT47083.1"/>
    </source>
</evidence>
<dbReference type="GO" id="GO:0006412">
    <property type="term" value="P:translation"/>
    <property type="evidence" value="ECO:0007669"/>
    <property type="project" value="InterPro"/>
</dbReference>
<dbReference type="VEuPathDB" id="FungiDB:A1Q1_04157"/>
<dbReference type="HOGENOM" id="CLU_087075_1_0_1"/>
<dbReference type="PANTHER" id="PTHR15680:SF9">
    <property type="entry name" value="LARGE RIBOSOMAL SUBUNIT PROTEIN BL19M"/>
    <property type="match status" value="1"/>
</dbReference>
<keyword evidence="3" id="KW-0687">Ribonucleoprotein</keyword>
<comment type="similarity">
    <text evidence="1">Belongs to the bacterial ribosomal protein bL19 family.</text>
</comment>
<gene>
    <name evidence="4" type="ORF">A1Q1_04157</name>
</gene>
<dbReference type="SUPFAM" id="SSF50104">
    <property type="entry name" value="Translation proteins SH3-like domain"/>
    <property type="match status" value="1"/>
</dbReference>
<dbReference type="KEGG" id="tasa:A1Q1_04157"/>